<evidence type="ECO:0000256" key="2">
    <source>
        <dbReference type="ARBA" id="ARBA00023015"/>
    </source>
</evidence>
<feature type="domain" description="HTH lysR-type" evidence="5">
    <location>
        <begin position="12"/>
        <end position="69"/>
    </location>
</feature>
<dbReference type="Gene3D" id="1.10.10.10">
    <property type="entry name" value="Winged helix-like DNA-binding domain superfamily/Winged helix DNA-binding domain"/>
    <property type="match status" value="1"/>
</dbReference>
<keyword evidence="7" id="KW-1185">Reference proteome</keyword>
<dbReference type="Gene3D" id="3.40.190.10">
    <property type="entry name" value="Periplasmic binding protein-like II"/>
    <property type="match status" value="2"/>
</dbReference>
<dbReference type="STRING" id="391625.PPSIR1_40585"/>
<dbReference type="InterPro" id="IPR005119">
    <property type="entry name" value="LysR_subst-bd"/>
</dbReference>
<evidence type="ECO:0000313" key="6">
    <source>
        <dbReference type="EMBL" id="EDM81319.1"/>
    </source>
</evidence>
<dbReference type="InterPro" id="IPR037402">
    <property type="entry name" value="YidZ_PBP2"/>
</dbReference>
<reference evidence="6 7" key="1">
    <citation type="submission" date="2007-06" db="EMBL/GenBank/DDBJ databases">
        <authorList>
            <person name="Shimkets L."/>
            <person name="Ferriera S."/>
            <person name="Johnson J."/>
            <person name="Kravitz S."/>
            <person name="Beeson K."/>
            <person name="Sutton G."/>
            <person name="Rogers Y.-H."/>
            <person name="Friedman R."/>
            <person name="Frazier M."/>
            <person name="Venter J.C."/>
        </authorList>
    </citation>
    <scope>NUCLEOTIDE SEQUENCE [LARGE SCALE GENOMIC DNA]</scope>
    <source>
        <strain evidence="6 7">SIR-1</strain>
    </source>
</reference>
<comment type="caution">
    <text evidence="6">The sequence shown here is derived from an EMBL/GenBank/DDBJ whole genome shotgun (WGS) entry which is preliminary data.</text>
</comment>
<name>A6FYP7_9BACT</name>
<dbReference type="PANTHER" id="PTHR30118:SF15">
    <property type="entry name" value="TRANSCRIPTIONAL REGULATORY PROTEIN"/>
    <property type="match status" value="1"/>
</dbReference>
<evidence type="ECO:0000256" key="4">
    <source>
        <dbReference type="ARBA" id="ARBA00023163"/>
    </source>
</evidence>
<keyword evidence="4" id="KW-0804">Transcription</keyword>
<comment type="similarity">
    <text evidence="1">Belongs to the LysR transcriptional regulatory family.</text>
</comment>
<dbReference type="EMBL" id="ABCS01000004">
    <property type="protein sequence ID" value="EDM81319.1"/>
    <property type="molecule type" value="Genomic_DNA"/>
</dbReference>
<protein>
    <submittedName>
        <fullName evidence="6">Transcriptional regulator, LysR family protein</fullName>
    </submittedName>
</protein>
<dbReference type="eggNOG" id="COG0583">
    <property type="taxonomic scope" value="Bacteria"/>
</dbReference>
<gene>
    <name evidence="6" type="ORF">PPSIR1_40585</name>
</gene>
<organism evidence="6 7">
    <name type="scientific">Plesiocystis pacifica SIR-1</name>
    <dbReference type="NCBI Taxonomy" id="391625"/>
    <lineage>
        <taxon>Bacteria</taxon>
        <taxon>Pseudomonadati</taxon>
        <taxon>Myxococcota</taxon>
        <taxon>Polyangia</taxon>
        <taxon>Nannocystales</taxon>
        <taxon>Nannocystaceae</taxon>
        <taxon>Plesiocystis</taxon>
    </lineage>
</organism>
<dbReference type="InterPro" id="IPR000847">
    <property type="entry name" value="LysR_HTH_N"/>
</dbReference>
<dbReference type="OrthoDB" id="109788at2"/>
<dbReference type="InterPro" id="IPR050389">
    <property type="entry name" value="LysR-type_TF"/>
</dbReference>
<dbReference type="AlphaFoldDB" id="A6FYP7"/>
<dbReference type="PROSITE" id="PS50931">
    <property type="entry name" value="HTH_LYSR"/>
    <property type="match status" value="1"/>
</dbReference>
<proteinExistence type="inferred from homology"/>
<dbReference type="InterPro" id="IPR036390">
    <property type="entry name" value="WH_DNA-bd_sf"/>
</dbReference>
<dbReference type="Proteomes" id="UP000005801">
    <property type="component" value="Unassembled WGS sequence"/>
</dbReference>
<dbReference type="CDD" id="cd08417">
    <property type="entry name" value="PBP2_Nitroaromatics_like"/>
    <property type="match status" value="1"/>
</dbReference>
<dbReference type="Pfam" id="PF00126">
    <property type="entry name" value="HTH_1"/>
    <property type="match status" value="1"/>
</dbReference>
<dbReference type="Pfam" id="PF03466">
    <property type="entry name" value="LysR_substrate"/>
    <property type="match status" value="1"/>
</dbReference>
<keyword evidence="3" id="KW-0238">DNA-binding</keyword>
<keyword evidence="2" id="KW-0805">Transcription regulation</keyword>
<dbReference type="InterPro" id="IPR036388">
    <property type="entry name" value="WH-like_DNA-bd_sf"/>
</dbReference>
<sequence length="312" mass="33844">MRTIHVDELAQLDLNLLVAFDVLAEERSVTRAAARLGVTQSAMSHTLRRLRGVLEDELLVRTRGGMALTPRAAALVAPVRTGLTTLQRALADPEGFDPATSERHFRLTGPDLFELLYLPRLIAGFGASAGRLSVTLAHVAPRQLADQLETGELDLAITARMLDGREQPAQPGLMRRVLLRDGWRCFVRAGHPALTKRGRLSLPRFLAASHVMVSPTGRGQGIVDVVLAEQDEQRTVAVRVSSFATAPVVAASSDLILTAPASLEAVVGHLGLVCVAPPLPLPEHSVDMTWHQRLSEDPGHQWLREQLVAATR</sequence>
<dbReference type="GO" id="GO:0003677">
    <property type="term" value="F:DNA binding"/>
    <property type="evidence" value="ECO:0007669"/>
    <property type="project" value="UniProtKB-KW"/>
</dbReference>
<evidence type="ECO:0000256" key="3">
    <source>
        <dbReference type="ARBA" id="ARBA00023125"/>
    </source>
</evidence>
<dbReference type="SUPFAM" id="SSF53850">
    <property type="entry name" value="Periplasmic binding protein-like II"/>
    <property type="match status" value="1"/>
</dbReference>
<dbReference type="PANTHER" id="PTHR30118">
    <property type="entry name" value="HTH-TYPE TRANSCRIPTIONAL REGULATOR LEUO-RELATED"/>
    <property type="match status" value="1"/>
</dbReference>
<dbReference type="GO" id="GO:0003700">
    <property type="term" value="F:DNA-binding transcription factor activity"/>
    <property type="evidence" value="ECO:0007669"/>
    <property type="project" value="InterPro"/>
</dbReference>
<dbReference type="SUPFAM" id="SSF46785">
    <property type="entry name" value="Winged helix' DNA-binding domain"/>
    <property type="match status" value="1"/>
</dbReference>
<dbReference type="PRINTS" id="PR00039">
    <property type="entry name" value="HTHLYSR"/>
</dbReference>
<accession>A6FYP7</accession>
<evidence type="ECO:0000256" key="1">
    <source>
        <dbReference type="ARBA" id="ARBA00009437"/>
    </source>
</evidence>
<dbReference type="RefSeq" id="WP_006969596.1">
    <property type="nucleotide sequence ID" value="NZ_ABCS01000004.1"/>
</dbReference>
<evidence type="ECO:0000259" key="5">
    <source>
        <dbReference type="PROSITE" id="PS50931"/>
    </source>
</evidence>
<evidence type="ECO:0000313" key="7">
    <source>
        <dbReference type="Proteomes" id="UP000005801"/>
    </source>
</evidence>